<dbReference type="Proteomes" id="UP001595533">
    <property type="component" value="Unassembled WGS sequence"/>
</dbReference>
<dbReference type="NCBIfam" id="TIGR01549">
    <property type="entry name" value="HAD-SF-IA-v1"/>
    <property type="match status" value="1"/>
</dbReference>
<dbReference type="RefSeq" id="WP_077411705.1">
    <property type="nucleotide sequence ID" value="NZ_JBHRTS010000007.1"/>
</dbReference>
<dbReference type="InterPro" id="IPR050155">
    <property type="entry name" value="HAD-like_hydrolase_sf"/>
</dbReference>
<evidence type="ECO:0000313" key="5">
    <source>
        <dbReference type="EMBL" id="MFC3195190.1"/>
    </source>
</evidence>
<evidence type="ECO:0000256" key="1">
    <source>
        <dbReference type="ARBA" id="ARBA00022723"/>
    </source>
</evidence>
<dbReference type="NCBIfam" id="TIGR01509">
    <property type="entry name" value="HAD-SF-IA-v3"/>
    <property type="match status" value="1"/>
</dbReference>
<keyword evidence="6" id="KW-1185">Reference proteome</keyword>
<accession>A0ABV7JE90</accession>
<evidence type="ECO:0000256" key="3">
    <source>
        <dbReference type="ARBA" id="ARBA00022842"/>
    </source>
</evidence>
<dbReference type="InterPro" id="IPR036412">
    <property type="entry name" value="HAD-like_sf"/>
</dbReference>
<dbReference type="SUPFAM" id="SSF56784">
    <property type="entry name" value="HAD-like"/>
    <property type="match status" value="1"/>
</dbReference>
<dbReference type="PRINTS" id="PR00413">
    <property type="entry name" value="HADHALOGNASE"/>
</dbReference>
<dbReference type="InterPro" id="IPR041492">
    <property type="entry name" value="HAD_2"/>
</dbReference>
<dbReference type="Gene3D" id="3.40.50.1000">
    <property type="entry name" value="HAD superfamily/HAD-like"/>
    <property type="match status" value="1"/>
</dbReference>
<keyword evidence="2 5" id="KW-0378">Hydrolase</keyword>
<sequence>MAEKAFDAILFDLDGTLMDTAVDMIHALARLADNHRIDHQLNIAEYRQYISKGAVALVKSVFNDPSAERLEQLRLEYLEIYQQQLNTHSHLFNGVAELLSHLDQTDTPWGIVTNKPSWLARPIVANTTQLARSQVLICADEVGVAKPDPKPLLTAAGHMALNHSSTLYLGDARSDIDAAHAAGMQSGIALWGYLAPDDEPDDWLAHHRFETPLELLKHQSPDNTNS</sequence>
<gene>
    <name evidence="5" type="ORF">ACFODZ_13135</name>
</gene>
<dbReference type="InterPro" id="IPR006439">
    <property type="entry name" value="HAD-SF_hydro_IA"/>
</dbReference>
<dbReference type="InterPro" id="IPR023214">
    <property type="entry name" value="HAD_sf"/>
</dbReference>
<name>A0ABV7JE90_9GAMM</name>
<organism evidence="5 6">
    <name type="scientific">Marinicella sediminis</name>
    <dbReference type="NCBI Taxonomy" id="1792834"/>
    <lineage>
        <taxon>Bacteria</taxon>
        <taxon>Pseudomonadati</taxon>
        <taxon>Pseudomonadota</taxon>
        <taxon>Gammaproteobacteria</taxon>
        <taxon>Lysobacterales</taxon>
        <taxon>Marinicellaceae</taxon>
        <taxon>Marinicella</taxon>
    </lineage>
</organism>
<comment type="caution">
    <text evidence="5">The sequence shown here is derived from an EMBL/GenBank/DDBJ whole genome shotgun (WGS) entry which is preliminary data.</text>
</comment>
<protein>
    <submittedName>
        <fullName evidence="5">HAD family hydrolase</fullName>
        <ecNumber evidence="5">3.-.-.-</ecNumber>
    </submittedName>
</protein>
<keyword evidence="1" id="KW-0479">Metal-binding</keyword>
<proteinExistence type="predicted"/>
<dbReference type="SFLD" id="SFLDS00003">
    <property type="entry name" value="Haloacid_Dehalogenase"/>
    <property type="match status" value="1"/>
</dbReference>
<evidence type="ECO:0000313" key="6">
    <source>
        <dbReference type="Proteomes" id="UP001595533"/>
    </source>
</evidence>
<dbReference type="GO" id="GO:0016787">
    <property type="term" value="F:hydrolase activity"/>
    <property type="evidence" value="ECO:0007669"/>
    <property type="project" value="UniProtKB-KW"/>
</dbReference>
<keyword evidence="3" id="KW-0460">Magnesium</keyword>
<dbReference type="PANTHER" id="PTHR43434:SF23">
    <property type="entry name" value="PHOSPHOGLYCOLATE PHOSPHATASE"/>
    <property type="match status" value="1"/>
</dbReference>
<evidence type="ECO:0000256" key="2">
    <source>
        <dbReference type="ARBA" id="ARBA00022801"/>
    </source>
</evidence>
<reference evidence="6" key="1">
    <citation type="journal article" date="2019" name="Int. J. Syst. Evol. Microbiol.">
        <title>The Global Catalogue of Microorganisms (GCM) 10K type strain sequencing project: providing services to taxonomists for standard genome sequencing and annotation.</title>
        <authorList>
            <consortium name="The Broad Institute Genomics Platform"/>
            <consortium name="The Broad Institute Genome Sequencing Center for Infectious Disease"/>
            <person name="Wu L."/>
            <person name="Ma J."/>
        </authorList>
    </citation>
    <scope>NUCLEOTIDE SEQUENCE [LARGE SCALE GENOMIC DNA]</scope>
    <source>
        <strain evidence="6">KCTC 42953</strain>
    </source>
</reference>
<evidence type="ECO:0000256" key="4">
    <source>
        <dbReference type="ARBA" id="ARBA00023277"/>
    </source>
</evidence>
<dbReference type="PANTHER" id="PTHR43434">
    <property type="entry name" value="PHOSPHOGLYCOLATE PHOSPHATASE"/>
    <property type="match status" value="1"/>
</dbReference>
<dbReference type="InterPro" id="IPR023198">
    <property type="entry name" value="PGP-like_dom2"/>
</dbReference>
<dbReference type="EC" id="3.-.-.-" evidence="5"/>
<dbReference type="Gene3D" id="1.10.150.240">
    <property type="entry name" value="Putative phosphatase, domain 2"/>
    <property type="match status" value="1"/>
</dbReference>
<keyword evidence="4" id="KW-0119">Carbohydrate metabolism</keyword>
<dbReference type="EMBL" id="JBHRTS010000007">
    <property type="protein sequence ID" value="MFC3195190.1"/>
    <property type="molecule type" value="Genomic_DNA"/>
</dbReference>
<dbReference type="Pfam" id="PF13419">
    <property type="entry name" value="HAD_2"/>
    <property type="match status" value="1"/>
</dbReference>
<dbReference type="SFLD" id="SFLDG01129">
    <property type="entry name" value="C1.5:_HAD__Beta-PGM__Phosphata"/>
    <property type="match status" value="1"/>
</dbReference>